<reference evidence="3 4" key="1">
    <citation type="submission" date="2017-09" db="EMBL/GenBank/DDBJ databases">
        <title>Depth-based differentiation of microbial function through sediment-hosted aquifers and enrichment of novel symbionts in the deep terrestrial subsurface.</title>
        <authorList>
            <person name="Probst A.J."/>
            <person name="Ladd B."/>
            <person name="Jarett J.K."/>
            <person name="Geller-Mcgrath D.E."/>
            <person name="Sieber C.M."/>
            <person name="Emerson J.B."/>
            <person name="Anantharaman K."/>
            <person name="Thomas B.C."/>
            <person name="Malmstrom R."/>
            <person name="Stieglmeier M."/>
            <person name="Klingl A."/>
            <person name="Woyke T."/>
            <person name="Ryan C.M."/>
            <person name="Banfield J.F."/>
        </authorList>
    </citation>
    <scope>NUCLEOTIDE SEQUENCE [LARGE SCALE GENOMIC DNA]</scope>
    <source>
        <strain evidence="3">CG10_big_fil_rev_8_21_14_0_10_45_14</strain>
    </source>
</reference>
<evidence type="ECO:0000259" key="2">
    <source>
        <dbReference type="Pfam" id="PF18915"/>
    </source>
</evidence>
<accession>A0A2H0RJC3</accession>
<dbReference type="InterPro" id="IPR043725">
    <property type="entry name" value="DUF5667"/>
</dbReference>
<dbReference type="AlphaFoldDB" id="A0A2H0RJC3"/>
<feature type="domain" description="DUF5667" evidence="2">
    <location>
        <begin position="22"/>
        <end position="107"/>
    </location>
</feature>
<organism evidence="3 4">
    <name type="scientific">Candidatus Vogelbacteria bacterium CG10_big_fil_rev_8_21_14_0_10_45_14</name>
    <dbReference type="NCBI Taxonomy" id="1975042"/>
    <lineage>
        <taxon>Bacteria</taxon>
        <taxon>Candidatus Vogeliibacteriota</taxon>
    </lineage>
</organism>
<feature type="compositionally biased region" description="Polar residues" evidence="1">
    <location>
        <begin position="239"/>
        <end position="250"/>
    </location>
</feature>
<name>A0A2H0RJC3_9BACT</name>
<feature type="region of interest" description="Disordered" evidence="1">
    <location>
        <begin position="195"/>
        <end position="259"/>
    </location>
</feature>
<gene>
    <name evidence="3" type="ORF">COV07_03815</name>
</gene>
<dbReference type="Proteomes" id="UP000230833">
    <property type="component" value="Unassembled WGS sequence"/>
</dbReference>
<evidence type="ECO:0000313" key="3">
    <source>
        <dbReference type="EMBL" id="PIR46526.1"/>
    </source>
</evidence>
<protein>
    <recommendedName>
        <fullName evidence="2">DUF5667 domain-containing protein</fullName>
    </recommendedName>
</protein>
<dbReference type="EMBL" id="PCYL01000040">
    <property type="protein sequence ID" value="PIR46526.1"/>
    <property type="molecule type" value="Genomic_DNA"/>
</dbReference>
<evidence type="ECO:0000256" key="1">
    <source>
        <dbReference type="SAM" id="MobiDB-lite"/>
    </source>
</evidence>
<sequence>MVGIIIGLIVVLGGGGMVVAEGSLPGDVLYPIKVGVNENVRGAIAVSAKSEAELEARLAGRRLEEAEKLATKEDLSVEITTEIEDNFNAHADRTMARIETLAETDARAAADIASNFETSLLAHERVLVRLALDGGSDLAVLIAPLTSDVRSVISASASVKAKADANVEAEADIDLEASAKARLMEAEASLRSAQRAVSSAGVESENETEGSIESNTQSETEAEGSGGASVRVKSEVQGGANSESETSVESDGSLKVDLY</sequence>
<evidence type="ECO:0000313" key="4">
    <source>
        <dbReference type="Proteomes" id="UP000230833"/>
    </source>
</evidence>
<proteinExistence type="predicted"/>
<comment type="caution">
    <text evidence="3">The sequence shown here is derived from an EMBL/GenBank/DDBJ whole genome shotgun (WGS) entry which is preliminary data.</text>
</comment>
<dbReference type="Pfam" id="PF18915">
    <property type="entry name" value="DUF5667"/>
    <property type="match status" value="1"/>
</dbReference>